<feature type="coiled-coil region" evidence="7">
    <location>
        <begin position="345"/>
        <end position="429"/>
    </location>
</feature>
<evidence type="ECO:0000256" key="7">
    <source>
        <dbReference type="SAM" id="Coils"/>
    </source>
</evidence>
<evidence type="ECO:0000256" key="6">
    <source>
        <dbReference type="PROSITE-ProRule" id="PRU00339"/>
    </source>
</evidence>
<gene>
    <name evidence="11" type="ORF">DW206_07955</name>
    <name evidence="10" type="ORF">DWX70_06280</name>
    <name evidence="9" type="ORF">PQ628_03275</name>
</gene>
<keyword evidence="2" id="KW-0963">Cytoplasm</keyword>
<feature type="repeat" description="TPR" evidence="6">
    <location>
        <begin position="182"/>
        <end position="215"/>
    </location>
</feature>
<organism evidence="10 12">
    <name type="scientific">Bacteroides ovatus</name>
    <dbReference type="NCBI Taxonomy" id="28116"/>
    <lineage>
        <taxon>Bacteria</taxon>
        <taxon>Pseudomonadati</taxon>
        <taxon>Bacteroidota</taxon>
        <taxon>Bacteroidia</taxon>
        <taxon>Bacteroidales</taxon>
        <taxon>Bacteroidaceae</taxon>
        <taxon>Bacteroides</taxon>
    </lineage>
</organism>
<evidence type="ECO:0000313" key="13">
    <source>
        <dbReference type="Proteomes" id="UP000283329"/>
    </source>
</evidence>
<dbReference type="GO" id="GO:0005737">
    <property type="term" value="C:cytoplasm"/>
    <property type="evidence" value="ECO:0007669"/>
    <property type="project" value="UniProtKB-SubCell"/>
</dbReference>
<dbReference type="Proteomes" id="UP000266492">
    <property type="component" value="Unassembled WGS sequence"/>
</dbReference>
<keyword evidence="8" id="KW-0812">Transmembrane</keyword>
<dbReference type="PANTHER" id="PTHR46630">
    <property type="entry name" value="TETRATRICOPEPTIDE REPEAT PROTEIN 29"/>
    <property type="match status" value="1"/>
</dbReference>
<keyword evidence="3" id="KW-0677">Repeat</keyword>
<reference evidence="9" key="2">
    <citation type="submission" date="2022-10" db="EMBL/GenBank/DDBJ databases">
        <title>Human gut microbiome strain richness.</title>
        <authorList>
            <person name="Chen-Liaw A."/>
        </authorList>
    </citation>
    <scope>NUCLEOTIDE SEQUENCE</scope>
    <source>
        <strain evidence="9">RTP21484st1_H8_RTP21484_190118</strain>
    </source>
</reference>
<dbReference type="PANTHER" id="PTHR46630:SF1">
    <property type="entry name" value="TETRATRICOPEPTIDE REPEAT PROTEIN 29"/>
    <property type="match status" value="1"/>
</dbReference>
<dbReference type="Proteomes" id="UP000283329">
    <property type="component" value="Unassembled WGS sequence"/>
</dbReference>
<keyword evidence="4 6" id="KW-0802">TPR repeat</keyword>
<evidence type="ECO:0000313" key="9">
    <source>
        <dbReference type="EMBL" id="MDC7957221.1"/>
    </source>
</evidence>
<dbReference type="RefSeq" id="WP_117610473.1">
    <property type="nucleotide sequence ID" value="NZ_BAABYV010000001.1"/>
</dbReference>
<protein>
    <submittedName>
        <fullName evidence="10">Uncharacterized protein</fullName>
    </submittedName>
</protein>
<comment type="subcellular location">
    <subcellularLocation>
        <location evidence="1">Cytoplasm</location>
    </subcellularLocation>
</comment>
<dbReference type="InterPro" id="IPR019734">
    <property type="entry name" value="TPR_rpt"/>
</dbReference>
<keyword evidence="8" id="KW-1133">Transmembrane helix</keyword>
<reference evidence="12 13" key="1">
    <citation type="submission" date="2018-08" db="EMBL/GenBank/DDBJ databases">
        <title>A genome reference for cultivated species of the human gut microbiota.</title>
        <authorList>
            <person name="Zou Y."/>
            <person name="Xue W."/>
            <person name="Luo G."/>
        </authorList>
    </citation>
    <scope>NUCLEOTIDE SEQUENCE [LARGE SCALE GENOMIC DNA]</scope>
    <source>
        <strain evidence="10 12">AF20-9LB</strain>
        <strain evidence="11 13">AM17-48</strain>
    </source>
</reference>
<accession>A0A3A9HUS2</accession>
<evidence type="ECO:0000313" key="12">
    <source>
        <dbReference type="Proteomes" id="UP000266492"/>
    </source>
</evidence>
<evidence type="ECO:0000256" key="3">
    <source>
        <dbReference type="ARBA" id="ARBA00022737"/>
    </source>
</evidence>
<dbReference type="InterPro" id="IPR051476">
    <property type="entry name" value="Bac_ResReg_Asp_Phosphatase"/>
</dbReference>
<name>A0A3A9HUS2_BACOV</name>
<comment type="caution">
    <text evidence="10">The sequence shown here is derived from an EMBL/GenBank/DDBJ whole genome shotgun (WGS) entry which is preliminary data.</text>
</comment>
<feature type="transmembrane region" description="Helical" evidence="8">
    <location>
        <begin position="365"/>
        <end position="387"/>
    </location>
</feature>
<dbReference type="Gene3D" id="1.25.40.10">
    <property type="entry name" value="Tetratricopeptide repeat domain"/>
    <property type="match status" value="2"/>
</dbReference>
<evidence type="ECO:0000256" key="1">
    <source>
        <dbReference type="ARBA" id="ARBA00004496"/>
    </source>
</evidence>
<evidence type="ECO:0000256" key="4">
    <source>
        <dbReference type="ARBA" id="ARBA00022803"/>
    </source>
</evidence>
<dbReference type="InterPro" id="IPR011990">
    <property type="entry name" value="TPR-like_helical_dom_sf"/>
</dbReference>
<evidence type="ECO:0000313" key="11">
    <source>
        <dbReference type="EMBL" id="RHH48559.1"/>
    </source>
</evidence>
<dbReference type="SMART" id="SM00028">
    <property type="entry name" value="TPR"/>
    <property type="match status" value="4"/>
</dbReference>
<evidence type="ECO:0000313" key="10">
    <source>
        <dbReference type="EMBL" id="RGS85426.1"/>
    </source>
</evidence>
<dbReference type="PROSITE" id="PS51257">
    <property type="entry name" value="PROKAR_LIPOPROTEIN"/>
    <property type="match status" value="1"/>
</dbReference>
<evidence type="ECO:0000256" key="8">
    <source>
        <dbReference type="SAM" id="Phobius"/>
    </source>
</evidence>
<keyword evidence="7" id="KW-0175">Coiled coil</keyword>
<dbReference type="AlphaFoldDB" id="A0A3A9HUS2"/>
<proteinExistence type="inferred from homology"/>
<keyword evidence="8" id="KW-0472">Membrane</keyword>
<dbReference type="PROSITE" id="PS50005">
    <property type="entry name" value="TPR"/>
    <property type="match status" value="1"/>
</dbReference>
<comment type="similarity">
    <text evidence="5">Belongs to the Rap family.</text>
</comment>
<sequence length="542" mass="62674">MGMRKDTLITIIMGVISIFTSCNPHPNLSKADQLINSYPDSSLTYLKAIQHPENMSPKDYAKWCLLVAQAKYNNAQSLVPDSFVFKAFDYFSKDTSDPILTARTYFYTALISKEIRNIEEAAQYLLKARDFAEKANDYNLAFKISHDLCDIYSKQGLFDYKLTEAWRGYNYAQISKDSLSIYYALADLGHAYSTKEQIDSALYFFEKAFPIAQKVHPKATSSALNDICYAYINKKDYISALKICNEAIACEKDSIDRYNNYIIKGVIFQDIQQYDSAIHYFTLSSKNQYIYAKALSYSYLGEIYEKKGNILKALEFIKTYELLRDSIEDQNQSVAIIKMQNLFQNEKLQKNNKELSKKMEEISSLVYKISAIAAFALLITGLCYFITYKKKSERIRKQEREISQAKDKLQQQAIENLQKEEKLSSLQADFLRRLVAINIPSLNNKANDLVIKLSNEDFANLEKDINATFDQFTVRLKKEYPLLDKNEIQFCCLIKIQLDLNTLANIYCRSKAAISKRKLRIKQEKLNITDKNISLDDFIQRF</sequence>
<dbReference type="EMBL" id="QRVZ01000004">
    <property type="protein sequence ID" value="RGS85426.1"/>
    <property type="molecule type" value="Genomic_DNA"/>
</dbReference>
<dbReference type="SUPFAM" id="SSF48452">
    <property type="entry name" value="TPR-like"/>
    <property type="match status" value="2"/>
</dbReference>
<evidence type="ECO:0000256" key="2">
    <source>
        <dbReference type="ARBA" id="ARBA00022490"/>
    </source>
</evidence>
<evidence type="ECO:0000256" key="5">
    <source>
        <dbReference type="ARBA" id="ARBA00038253"/>
    </source>
</evidence>
<dbReference type="EMBL" id="JAQQPO010000003">
    <property type="protein sequence ID" value="MDC7957221.1"/>
    <property type="molecule type" value="Genomic_DNA"/>
</dbReference>
<dbReference type="Proteomes" id="UP001215078">
    <property type="component" value="Unassembled WGS sequence"/>
</dbReference>
<dbReference type="EMBL" id="QRJR01000005">
    <property type="protein sequence ID" value="RHH48559.1"/>
    <property type="molecule type" value="Genomic_DNA"/>
</dbReference>